<dbReference type="eggNOG" id="ENOG502RQ1V">
    <property type="taxonomic scope" value="Eukaryota"/>
</dbReference>
<dbReference type="AlphaFoldDB" id="G3AT79"/>
<dbReference type="KEGG" id="spaa:SPAPADRAFT_52041"/>
<evidence type="ECO:0000313" key="6">
    <source>
        <dbReference type="Proteomes" id="UP000000709"/>
    </source>
</evidence>
<proteinExistence type="predicted"/>
<evidence type="ECO:0000259" key="4">
    <source>
        <dbReference type="Pfam" id="PF09430"/>
    </source>
</evidence>
<organism evidence="6">
    <name type="scientific">Spathaspora passalidarum (strain NRRL Y-27907 / 11-Y1)</name>
    <dbReference type="NCBI Taxonomy" id="619300"/>
    <lineage>
        <taxon>Eukaryota</taxon>
        <taxon>Fungi</taxon>
        <taxon>Dikarya</taxon>
        <taxon>Ascomycota</taxon>
        <taxon>Saccharomycotina</taxon>
        <taxon>Pichiomycetes</taxon>
        <taxon>Debaryomycetaceae</taxon>
        <taxon>Spathaspora</taxon>
    </lineage>
</organism>
<dbReference type="Pfam" id="PF09430">
    <property type="entry name" value="EMC7_beta-sandw"/>
    <property type="match status" value="1"/>
</dbReference>
<sequence length="232" mass="26818">MTRLINIITVLFSSVLVSAIGFQGQIINIPKQVNELYHEKNVVVVNGDNYPARIKVDLYNLESDEKTTSLVQQDYSFKFQDLKAGIYELIVNSYDFEFYTNRYRILVNDEIILAFEDRLGENSYNKTSEVNITKTPLTINFKYTKQFYENPQGSIGDWFLNGPFGFIFRNRVYTIIFTVMMGLSVAPYVLKWINPELAKELQEIQVQASKQTLEKAPAPSKSQPQGNIRKRK</sequence>
<dbReference type="InParanoid" id="G3AT79"/>
<dbReference type="EMBL" id="GL996504">
    <property type="protein sequence ID" value="EGW30843.1"/>
    <property type="molecule type" value="Genomic_DNA"/>
</dbReference>
<feature type="transmembrane region" description="Helical" evidence="2">
    <location>
        <begin position="172"/>
        <end position="190"/>
    </location>
</feature>
<protein>
    <recommendedName>
        <fullName evidence="4">ER membrane protein complex subunit 7 beta-sandwich domain-containing protein</fullName>
    </recommendedName>
</protein>
<feature type="domain" description="ER membrane protein complex subunit 7 beta-sandwich" evidence="4">
    <location>
        <begin position="51"/>
        <end position="152"/>
    </location>
</feature>
<keyword evidence="6" id="KW-1185">Reference proteome</keyword>
<keyword evidence="2" id="KW-0472">Membrane</keyword>
<dbReference type="STRING" id="619300.G3AT79"/>
<dbReference type="InterPro" id="IPR019008">
    <property type="entry name" value="Beta_sandwich_EMC7"/>
</dbReference>
<evidence type="ECO:0000256" key="1">
    <source>
        <dbReference type="SAM" id="MobiDB-lite"/>
    </source>
</evidence>
<keyword evidence="2" id="KW-0812">Transmembrane</keyword>
<dbReference type="HOGENOM" id="CLU_082179_0_0_1"/>
<dbReference type="Proteomes" id="UP000000709">
    <property type="component" value="Unassembled WGS sequence"/>
</dbReference>
<dbReference type="RefSeq" id="XP_007376876.1">
    <property type="nucleotide sequence ID" value="XM_007376814.1"/>
</dbReference>
<feature type="chain" id="PRO_5003442613" description="ER membrane protein complex subunit 7 beta-sandwich domain-containing protein" evidence="3">
    <location>
        <begin position="20"/>
        <end position="232"/>
    </location>
</feature>
<keyword evidence="2" id="KW-1133">Transmembrane helix</keyword>
<dbReference type="OMA" id="IFCICIT"/>
<evidence type="ECO:0000256" key="2">
    <source>
        <dbReference type="SAM" id="Phobius"/>
    </source>
</evidence>
<accession>G3AT79</accession>
<evidence type="ECO:0000313" key="5">
    <source>
        <dbReference type="EMBL" id="EGW30843.1"/>
    </source>
</evidence>
<dbReference type="OrthoDB" id="4085072at2759"/>
<feature type="signal peptide" evidence="3">
    <location>
        <begin position="1"/>
        <end position="19"/>
    </location>
</feature>
<feature type="region of interest" description="Disordered" evidence="1">
    <location>
        <begin position="210"/>
        <end position="232"/>
    </location>
</feature>
<dbReference type="GeneID" id="18871622"/>
<gene>
    <name evidence="5" type="ORF">SPAPADRAFT_52041</name>
</gene>
<keyword evidence="3" id="KW-0732">Signal</keyword>
<reference evidence="5 6" key="1">
    <citation type="journal article" date="2011" name="Proc. Natl. Acad. Sci. U.S.A.">
        <title>Comparative genomics of xylose-fermenting fungi for enhanced biofuel production.</title>
        <authorList>
            <person name="Wohlbach D.J."/>
            <person name="Kuo A."/>
            <person name="Sato T.K."/>
            <person name="Potts K.M."/>
            <person name="Salamov A.A."/>
            <person name="LaButti K.M."/>
            <person name="Sun H."/>
            <person name="Clum A."/>
            <person name="Pangilinan J.L."/>
            <person name="Lindquist E.A."/>
            <person name="Lucas S."/>
            <person name="Lapidus A."/>
            <person name="Jin M."/>
            <person name="Gunawan C."/>
            <person name="Balan V."/>
            <person name="Dale B.E."/>
            <person name="Jeffries T.W."/>
            <person name="Zinkel R."/>
            <person name="Barry K.W."/>
            <person name="Grigoriev I.V."/>
            <person name="Gasch A.P."/>
        </authorList>
    </citation>
    <scope>NUCLEOTIDE SEQUENCE [LARGE SCALE GENOMIC DNA]</scope>
    <source>
        <strain evidence="6">NRRL Y-27907 / 11-Y1</strain>
    </source>
</reference>
<name>G3AT79_SPAPN</name>
<evidence type="ECO:0000256" key="3">
    <source>
        <dbReference type="SAM" id="SignalP"/>
    </source>
</evidence>